<dbReference type="AlphaFoldDB" id="A0A3B1CTA9"/>
<dbReference type="SUPFAM" id="SSF52980">
    <property type="entry name" value="Restriction endonuclease-like"/>
    <property type="match status" value="1"/>
</dbReference>
<dbReference type="PANTHER" id="PTHR38784:SF1">
    <property type="entry name" value="SUCROSE PHOSPHORYLASE"/>
    <property type="match status" value="1"/>
</dbReference>
<proteinExistence type="predicted"/>
<accession>A0A3B1CTA9</accession>
<dbReference type="Gene3D" id="3.10.640.10">
    <property type="entry name" value="Restriction endonuclease-like alpha-beta roll domain"/>
    <property type="match status" value="1"/>
</dbReference>
<name>A0A3B1CTA9_9ZZZZ</name>
<gene>
    <name evidence="1" type="ORF">MNBD_NITROSPIRAE01-2042</name>
</gene>
<dbReference type="PANTHER" id="PTHR38784">
    <property type="entry name" value="SUCROSE PHOSPHORYLASE"/>
    <property type="match status" value="1"/>
</dbReference>
<organism evidence="1">
    <name type="scientific">hydrothermal vent metagenome</name>
    <dbReference type="NCBI Taxonomy" id="652676"/>
    <lineage>
        <taxon>unclassified sequences</taxon>
        <taxon>metagenomes</taxon>
        <taxon>ecological metagenomes</taxon>
    </lineage>
</organism>
<dbReference type="Pfam" id="PF07152">
    <property type="entry name" value="YaeQ"/>
    <property type="match status" value="1"/>
</dbReference>
<dbReference type="InterPro" id="IPR038590">
    <property type="entry name" value="YaeQ_sf"/>
</dbReference>
<dbReference type="InterPro" id="IPR009822">
    <property type="entry name" value="YaeQ"/>
</dbReference>
<dbReference type="EMBL" id="UOGF01000024">
    <property type="protein sequence ID" value="VAX27154.1"/>
    <property type="molecule type" value="Genomic_DNA"/>
</dbReference>
<dbReference type="PIRSF" id="PIRSF011484">
    <property type="entry name" value="YaeQ"/>
    <property type="match status" value="1"/>
</dbReference>
<protein>
    <submittedName>
        <fullName evidence="1">YaeQ protein</fullName>
    </submittedName>
</protein>
<dbReference type="InterPro" id="IPR011335">
    <property type="entry name" value="Restrct_endonuc-II-like"/>
</dbReference>
<sequence length="200" mass="23016">MSIVFWKALFCDVDDDGDDILALKPTIYKVRINLSDLDRNYYDTFHLTLAQHPSETLERMMVRVLAFCINAQASLVFTKGLCAVEDPDIWARTLDDQISLWIDVGEPSFERMKKARRLSPIVKIYSFNSKSHRWWTQGQTKFKTQKVSIFQFEWKTLQTLSALVKRTMDLSITITCDTAYVSAELGTCEVPWSVLQSSGL</sequence>
<reference evidence="1" key="1">
    <citation type="submission" date="2018-06" db="EMBL/GenBank/DDBJ databases">
        <authorList>
            <person name="Zhirakovskaya E."/>
        </authorList>
    </citation>
    <scope>NUCLEOTIDE SEQUENCE</scope>
</reference>
<evidence type="ECO:0000313" key="1">
    <source>
        <dbReference type="EMBL" id="VAX27154.1"/>
    </source>
</evidence>
<dbReference type="SMART" id="SM01322">
    <property type="entry name" value="YaeQ"/>
    <property type="match status" value="1"/>
</dbReference>